<comment type="caution">
    <text evidence="1">The sequence shown here is derived from an EMBL/GenBank/DDBJ whole genome shotgun (WGS) entry which is preliminary data.</text>
</comment>
<sequence length="69" mass="7707">MKNDQAPKLLRRDLLRLTIVGAGALGAGQLLPAAASAKPVDLDQKRKARYRPDSQEVRNFYRVNSYPAR</sequence>
<evidence type="ECO:0000313" key="1">
    <source>
        <dbReference type="EMBL" id="OSJ23384.1"/>
    </source>
</evidence>
<gene>
    <name evidence="1" type="ORF">BSZ19_43830</name>
</gene>
<dbReference type="AlphaFoldDB" id="A0A1Y2J9N7"/>
<name>A0A1Y2J9N7_BRAJP</name>
<evidence type="ECO:0000313" key="2">
    <source>
        <dbReference type="Proteomes" id="UP000193335"/>
    </source>
</evidence>
<evidence type="ECO:0008006" key="3">
    <source>
        <dbReference type="Google" id="ProtNLM"/>
    </source>
</evidence>
<dbReference type="PROSITE" id="PS51318">
    <property type="entry name" value="TAT"/>
    <property type="match status" value="1"/>
</dbReference>
<dbReference type="InterPro" id="IPR006311">
    <property type="entry name" value="TAT_signal"/>
</dbReference>
<dbReference type="Proteomes" id="UP000193335">
    <property type="component" value="Unassembled WGS sequence"/>
</dbReference>
<organism evidence="1 2">
    <name type="scientific">Bradyrhizobium japonicum</name>
    <dbReference type="NCBI Taxonomy" id="375"/>
    <lineage>
        <taxon>Bacteria</taxon>
        <taxon>Pseudomonadati</taxon>
        <taxon>Pseudomonadota</taxon>
        <taxon>Alphaproteobacteria</taxon>
        <taxon>Hyphomicrobiales</taxon>
        <taxon>Nitrobacteraceae</taxon>
        <taxon>Bradyrhizobium</taxon>
    </lineage>
</organism>
<dbReference type="EMBL" id="NAFL01000284">
    <property type="protein sequence ID" value="OSJ23384.1"/>
    <property type="molecule type" value="Genomic_DNA"/>
</dbReference>
<proteinExistence type="predicted"/>
<protein>
    <recommendedName>
        <fullName evidence="3">Formate dehydrogenase</fullName>
    </recommendedName>
</protein>
<accession>A0A1Y2J9N7</accession>
<reference evidence="1 2" key="1">
    <citation type="submission" date="2017-03" db="EMBL/GenBank/DDBJ databases">
        <title>Whole genome sequences of fourteen strains of Bradyrhizobium canariense and one strain of Bradyrhizobium japonicum isolated from Lupinus (Papilionoideae: Genisteae) species in Algeria.</title>
        <authorList>
            <person name="Crovadore J."/>
            <person name="Chekireb D."/>
            <person name="Brachmann A."/>
            <person name="Chablais R."/>
            <person name="Cochard B."/>
            <person name="Lefort F."/>
        </authorList>
    </citation>
    <scope>NUCLEOTIDE SEQUENCE [LARGE SCALE GENOMIC DNA]</scope>
    <source>
        <strain evidence="1 2">UBMA197</strain>
    </source>
</reference>